<reference evidence="1 2" key="1">
    <citation type="submission" date="2019-08" db="EMBL/GenBank/DDBJ databases">
        <title>Deep-cultivation of Planctomycetes and their phenomic and genomic characterization uncovers novel biology.</title>
        <authorList>
            <person name="Wiegand S."/>
            <person name="Jogler M."/>
            <person name="Boedeker C."/>
            <person name="Pinto D."/>
            <person name="Vollmers J."/>
            <person name="Rivas-Marin E."/>
            <person name="Kohn T."/>
            <person name="Peeters S.H."/>
            <person name="Heuer A."/>
            <person name="Rast P."/>
            <person name="Oberbeckmann S."/>
            <person name="Bunk B."/>
            <person name="Jeske O."/>
            <person name="Meyerdierks A."/>
            <person name="Storesund J.E."/>
            <person name="Kallscheuer N."/>
            <person name="Luecker S."/>
            <person name="Lage O.M."/>
            <person name="Pohl T."/>
            <person name="Merkel B.J."/>
            <person name="Hornburger P."/>
            <person name="Mueller R.-W."/>
            <person name="Bruemmer F."/>
            <person name="Labrenz M."/>
            <person name="Spormann A.M."/>
            <person name="Op den Camp H."/>
            <person name="Overmann J."/>
            <person name="Amann R."/>
            <person name="Jetten M.S.M."/>
            <person name="Mascher T."/>
            <person name="Medema M.H."/>
            <person name="Devos D.P."/>
            <person name="Kaster A.-K."/>
            <person name="Ovreas L."/>
            <person name="Rohde M."/>
            <person name="Galperin M.Y."/>
            <person name="Jogler C."/>
        </authorList>
    </citation>
    <scope>NUCLEOTIDE SEQUENCE [LARGE SCALE GENOMIC DNA]</scope>
    <source>
        <strain evidence="1 2">Pr1d</strain>
    </source>
</reference>
<dbReference type="AlphaFoldDB" id="A0A5B9QB77"/>
<organism evidence="1 2">
    <name type="scientific">Bythopirellula goksoeyrii</name>
    <dbReference type="NCBI Taxonomy" id="1400387"/>
    <lineage>
        <taxon>Bacteria</taxon>
        <taxon>Pseudomonadati</taxon>
        <taxon>Planctomycetota</taxon>
        <taxon>Planctomycetia</taxon>
        <taxon>Pirellulales</taxon>
        <taxon>Lacipirellulaceae</taxon>
        <taxon>Bythopirellula</taxon>
    </lineage>
</organism>
<keyword evidence="2" id="KW-1185">Reference proteome</keyword>
<name>A0A5B9QB77_9BACT</name>
<accession>A0A5B9QB77</accession>
<protein>
    <submittedName>
        <fullName evidence="1">Uncharacterized protein</fullName>
    </submittedName>
</protein>
<dbReference type="Proteomes" id="UP000323917">
    <property type="component" value="Chromosome"/>
</dbReference>
<sequence length="51" mass="5659">MTLPFHENSAWVPILAIRREVKNGKSATGSKALALQLEEPAFNTKITFMVT</sequence>
<evidence type="ECO:0000313" key="2">
    <source>
        <dbReference type="Proteomes" id="UP000323917"/>
    </source>
</evidence>
<gene>
    <name evidence="1" type="ORF">Pr1d_20950</name>
</gene>
<dbReference type="EMBL" id="CP042913">
    <property type="protein sequence ID" value="QEG34810.1"/>
    <property type="molecule type" value="Genomic_DNA"/>
</dbReference>
<proteinExistence type="predicted"/>
<evidence type="ECO:0000313" key="1">
    <source>
        <dbReference type="EMBL" id="QEG34810.1"/>
    </source>
</evidence>
<dbReference type="KEGG" id="bgok:Pr1d_20950"/>